<accession>A0ABQ2S1M6</accession>
<sequence length="135" mass="15198">MTLLLPLHLRALYAMLVRSHNPSHPSARAGGHPEERMTARIRVYGKEATFTQGHWACDDESLQAMLQALADPRAVTEDQERTHALYAAGRLGGLIATEYGWEAAPHPEAEIKMEDFAPARQPERAGWLSFLRRRK</sequence>
<protein>
    <submittedName>
        <fullName evidence="1">Uncharacterized protein</fullName>
    </submittedName>
</protein>
<gene>
    <name evidence="1" type="ORF">GCM10008960_00230</name>
</gene>
<comment type="caution">
    <text evidence="1">The sequence shown here is derived from an EMBL/GenBank/DDBJ whole genome shotgun (WGS) entry which is preliminary data.</text>
</comment>
<dbReference type="EMBL" id="BMQN01000001">
    <property type="protein sequence ID" value="GGR77497.1"/>
    <property type="molecule type" value="Genomic_DNA"/>
</dbReference>
<proteinExistence type="predicted"/>
<name>A0ABQ2S1M6_9DEIO</name>
<evidence type="ECO:0000313" key="1">
    <source>
        <dbReference type="EMBL" id="GGR77497.1"/>
    </source>
</evidence>
<organism evidence="1 2">
    <name type="scientific">Deinococcus sedimenti</name>
    <dbReference type="NCBI Taxonomy" id="1867090"/>
    <lineage>
        <taxon>Bacteria</taxon>
        <taxon>Thermotogati</taxon>
        <taxon>Deinococcota</taxon>
        <taxon>Deinococci</taxon>
        <taxon>Deinococcales</taxon>
        <taxon>Deinococcaceae</taxon>
        <taxon>Deinococcus</taxon>
    </lineage>
</organism>
<dbReference type="Proteomes" id="UP000644548">
    <property type="component" value="Unassembled WGS sequence"/>
</dbReference>
<reference evidence="2" key="1">
    <citation type="journal article" date="2019" name="Int. J. Syst. Evol. Microbiol.">
        <title>The Global Catalogue of Microorganisms (GCM) 10K type strain sequencing project: providing services to taxonomists for standard genome sequencing and annotation.</title>
        <authorList>
            <consortium name="The Broad Institute Genomics Platform"/>
            <consortium name="The Broad Institute Genome Sequencing Center for Infectious Disease"/>
            <person name="Wu L."/>
            <person name="Ma J."/>
        </authorList>
    </citation>
    <scope>NUCLEOTIDE SEQUENCE [LARGE SCALE GENOMIC DNA]</scope>
    <source>
        <strain evidence="2">JCM 31405</strain>
    </source>
</reference>
<keyword evidence="2" id="KW-1185">Reference proteome</keyword>
<evidence type="ECO:0000313" key="2">
    <source>
        <dbReference type="Proteomes" id="UP000644548"/>
    </source>
</evidence>